<proteinExistence type="inferred from homology"/>
<feature type="binding site" evidence="16">
    <location>
        <position position="83"/>
    </location>
    <ligand>
        <name>Zn(2+)</name>
        <dbReference type="ChEBI" id="CHEBI:29105"/>
        <note>catalytic</note>
    </ligand>
</feature>
<dbReference type="Pfam" id="PF00571">
    <property type="entry name" value="CBS"/>
    <property type="match status" value="2"/>
</dbReference>
<dbReference type="Pfam" id="PF02163">
    <property type="entry name" value="Peptidase_M50"/>
    <property type="match status" value="1"/>
</dbReference>
<keyword evidence="6 14" id="KW-0479">Metal-binding</keyword>
<accession>A0A1H7FML4</accession>
<dbReference type="SMART" id="SM00116">
    <property type="entry name" value="CBS"/>
    <property type="match status" value="2"/>
</dbReference>
<name>A0A1H7FML4_9FLAO</name>
<dbReference type="GO" id="GO:0046872">
    <property type="term" value="F:metal ion binding"/>
    <property type="evidence" value="ECO:0007669"/>
    <property type="project" value="UniProtKB-UniRule"/>
</dbReference>
<keyword evidence="20" id="KW-1185">Reference proteome</keyword>
<comment type="subcellular location">
    <subcellularLocation>
        <location evidence="1">Cell membrane</location>
        <topology evidence="1">Multi-pass membrane protein</topology>
    </subcellularLocation>
</comment>
<dbReference type="PROSITE" id="PS51371">
    <property type="entry name" value="CBS"/>
    <property type="match status" value="1"/>
</dbReference>
<feature type="transmembrane region" description="Helical" evidence="14">
    <location>
        <begin position="119"/>
        <end position="145"/>
    </location>
</feature>
<keyword evidence="9 14" id="KW-0862">Zinc</keyword>
<evidence type="ECO:0000256" key="16">
    <source>
        <dbReference type="PIRSR" id="PIRSR006404-2"/>
    </source>
</evidence>
<evidence type="ECO:0000259" key="18">
    <source>
        <dbReference type="PROSITE" id="PS51371"/>
    </source>
</evidence>
<evidence type="ECO:0000256" key="3">
    <source>
        <dbReference type="ARBA" id="ARBA00022475"/>
    </source>
</evidence>
<dbReference type="PANTHER" id="PTHR39188:SF3">
    <property type="entry name" value="STAGE IV SPORULATION PROTEIN FB"/>
    <property type="match status" value="1"/>
</dbReference>
<comment type="cofactor">
    <cofactor evidence="14 16">
        <name>Zn(2+)</name>
        <dbReference type="ChEBI" id="CHEBI:29105"/>
    </cofactor>
    <text evidence="14 16">Binds 1 zinc ion per subunit.</text>
</comment>
<keyword evidence="4 14" id="KW-0645">Protease</keyword>
<keyword evidence="13 14" id="KW-0472">Membrane</keyword>
<dbReference type="GO" id="GO:0005886">
    <property type="term" value="C:plasma membrane"/>
    <property type="evidence" value="ECO:0007669"/>
    <property type="project" value="UniProtKB-SubCell"/>
</dbReference>
<keyword evidence="10 14" id="KW-1133">Transmembrane helix</keyword>
<dbReference type="AlphaFoldDB" id="A0A1H7FML4"/>
<evidence type="ECO:0000256" key="15">
    <source>
        <dbReference type="PIRSR" id="PIRSR006404-1"/>
    </source>
</evidence>
<dbReference type="EMBL" id="FNZN01000001">
    <property type="protein sequence ID" value="SEK24585.1"/>
    <property type="molecule type" value="Genomic_DNA"/>
</dbReference>
<dbReference type="PANTHER" id="PTHR39188">
    <property type="entry name" value="MEMBRANE-ASSOCIATED ZINC METALLOPROTEASE M50B"/>
    <property type="match status" value="1"/>
</dbReference>
<dbReference type="Gene3D" id="3.10.580.10">
    <property type="entry name" value="CBS-domain"/>
    <property type="match status" value="1"/>
</dbReference>
<keyword evidence="11 14" id="KW-0482">Metalloprotease</keyword>
<keyword evidence="7" id="KW-0677">Repeat</keyword>
<feature type="transmembrane region" description="Helical" evidence="14">
    <location>
        <begin position="165"/>
        <end position="185"/>
    </location>
</feature>
<evidence type="ECO:0000313" key="20">
    <source>
        <dbReference type="Proteomes" id="UP000198990"/>
    </source>
</evidence>
<feature type="transmembrane region" description="Helical" evidence="14">
    <location>
        <begin position="219"/>
        <end position="241"/>
    </location>
</feature>
<keyword evidence="3" id="KW-1003">Cell membrane</keyword>
<evidence type="ECO:0000256" key="11">
    <source>
        <dbReference type="ARBA" id="ARBA00023049"/>
    </source>
</evidence>
<dbReference type="InterPro" id="IPR016483">
    <property type="entry name" value="UCP006404_Pept_M50_CBS"/>
</dbReference>
<keyword evidence="5 14" id="KW-0812">Transmembrane</keyword>
<feature type="transmembrane region" description="Helical" evidence="14">
    <location>
        <begin position="62"/>
        <end position="81"/>
    </location>
</feature>
<dbReference type="Proteomes" id="UP000198990">
    <property type="component" value="Unassembled WGS sequence"/>
</dbReference>
<feature type="domain" description="CBS" evidence="18">
    <location>
        <begin position="265"/>
        <end position="324"/>
    </location>
</feature>
<dbReference type="PIRSF" id="PIRSF006404">
    <property type="entry name" value="UCP006404_Pept_M50_CBS"/>
    <property type="match status" value="1"/>
</dbReference>
<gene>
    <name evidence="19" type="ORF">SAMN04488008_101131</name>
</gene>
<evidence type="ECO:0000256" key="8">
    <source>
        <dbReference type="ARBA" id="ARBA00022801"/>
    </source>
</evidence>
<feature type="binding site" evidence="16">
    <location>
        <position position="79"/>
    </location>
    <ligand>
        <name>Zn(2+)</name>
        <dbReference type="ChEBI" id="CHEBI:29105"/>
        <note>catalytic</note>
    </ligand>
</feature>
<dbReference type="SUPFAM" id="SSF54631">
    <property type="entry name" value="CBS-domain pair"/>
    <property type="match status" value="1"/>
</dbReference>
<reference evidence="20" key="1">
    <citation type="submission" date="2016-10" db="EMBL/GenBank/DDBJ databases">
        <authorList>
            <person name="Varghese N."/>
            <person name="Submissions S."/>
        </authorList>
    </citation>
    <scope>NUCLEOTIDE SEQUENCE [LARGE SCALE GENOMIC DNA]</scope>
    <source>
        <strain evidence="20">DSM 16471</strain>
    </source>
</reference>
<evidence type="ECO:0000256" key="7">
    <source>
        <dbReference type="ARBA" id="ARBA00022737"/>
    </source>
</evidence>
<comment type="similarity">
    <text evidence="2 14">Belongs to the peptidase M50B family.</text>
</comment>
<evidence type="ECO:0000256" key="6">
    <source>
        <dbReference type="ARBA" id="ARBA00022723"/>
    </source>
</evidence>
<keyword evidence="8 14" id="KW-0378">Hydrolase</keyword>
<sequence length="381" mass="42349">MTNVIGVNRVDKYLSLKLINMKGALRIGSVSGIKIEVHWTFTLLLIWVAFLEIQKGSELNRILLNEALIFVLFICVVLHELGHALTAKKFGVKTKNILLLPIGGVATLEKMPEKPAQELLIALAGPAVNVLIAVLLLLVVPVRSYFNFDSIVLEEMLYEPTLQNFLFYLFIANVMLVVFNLIPAFPMDGGRVLRALLSFKLGRVTATDIAASIGQGLAFLFFVLGLFFNPFLILIALFIFLGAYGENQMVKQGDLLKGHLVKEATLTNITRLQPDNNLQEVIDILLAGTEKDFVVIENQKIIGILTQKDIIKNVKTPSVLVRDIMQKKFKTVDVSMEIIKVLQIKGKENNDFYPVVENGKLVGAIDTTNISEFILLKTASL</sequence>
<evidence type="ECO:0000256" key="2">
    <source>
        <dbReference type="ARBA" id="ARBA00007931"/>
    </source>
</evidence>
<organism evidence="19 20">
    <name type="scientific">Maribacter orientalis</name>
    <dbReference type="NCBI Taxonomy" id="228957"/>
    <lineage>
        <taxon>Bacteria</taxon>
        <taxon>Pseudomonadati</taxon>
        <taxon>Bacteroidota</taxon>
        <taxon>Flavobacteriia</taxon>
        <taxon>Flavobacteriales</taxon>
        <taxon>Flavobacteriaceae</taxon>
        <taxon>Maribacter</taxon>
    </lineage>
</organism>
<dbReference type="InterPro" id="IPR008915">
    <property type="entry name" value="Peptidase_M50"/>
</dbReference>
<comment type="caution">
    <text evidence="14">Lacks conserved residue(s) required for the propagation of feature annotation.</text>
</comment>
<evidence type="ECO:0000256" key="14">
    <source>
        <dbReference type="PIRNR" id="PIRNR006404"/>
    </source>
</evidence>
<evidence type="ECO:0000256" key="17">
    <source>
        <dbReference type="PROSITE-ProRule" id="PRU00703"/>
    </source>
</evidence>
<dbReference type="GO" id="GO:0008237">
    <property type="term" value="F:metallopeptidase activity"/>
    <property type="evidence" value="ECO:0007669"/>
    <property type="project" value="UniProtKB-UniRule"/>
</dbReference>
<keyword evidence="12 17" id="KW-0129">CBS domain</keyword>
<dbReference type="GO" id="GO:0006508">
    <property type="term" value="P:proteolysis"/>
    <property type="evidence" value="ECO:0007669"/>
    <property type="project" value="UniProtKB-KW"/>
</dbReference>
<evidence type="ECO:0000256" key="12">
    <source>
        <dbReference type="ARBA" id="ARBA00023122"/>
    </source>
</evidence>
<evidence type="ECO:0000256" key="13">
    <source>
        <dbReference type="ARBA" id="ARBA00023136"/>
    </source>
</evidence>
<dbReference type="InterPro" id="IPR046342">
    <property type="entry name" value="CBS_dom_sf"/>
</dbReference>
<evidence type="ECO:0000313" key="19">
    <source>
        <dbReference type="EMBL" id="SEK24585.1"/>
    </source>
</evidence>
<evidence type="ECO:0000256" key="9">
    <source>
        <dbReference type="ARBA" id="ARBA00022833"/>
    </source>
</evidence>
<dbReference type="CDD" id="cd06164">
    <property type="entry name" value="S2P-M50_SpoIVFB_CBS"/>
    <property type="match status" value="1"/>
</dbReference>
<dbReference type="InterPro" id="IPR000644">
    <property type="entry name" value="CBS_dom"/>
</dbReference>
<evidence type="ECO:0000256" key="5">
    <source>
        <dbReference type="ARBA" id="ARBA00022692"/>
    </source>
</evidence>
<feature type="active site" evidence="15">
    <location>
        <position position="80"/>
    </location>
</feature>
<dbReference type="STRING" id="228957.SAMN04488008_101131"/>
<evidence type="ECO:0000256" key="1">
    <source>
        <dbReference type="ARBA" id="ARBA00004651"/>
    </source>
</evidence>
<feature type="binding site" evidence="16">
    <location>
        <position position="188"/>
    </location>
    <ligand>
        <name>Zn(2+)</name>
        <dbReference type="ChEBI" id="CHEBI:29105"/>
        <note>catalytic</note>
    </ligand>
</feature>
<evidence type="ECO:0000256" key="10">
    <source>
        <dbReference type="ARBA" id="ARBA00022989"/>
    </source>
</evidence>
<evidence type="ECO:0000256" key="4">
    <source>
        <dbReference type="ARBA" id="ARBA00022670"/>
    </source>
</evidence>
<protein>
    <recommendedName>
        <fullName evidence="14">Zinc metalloprotease</fullName>
    </recommendedName>
</protein>